<dbReference type="SUPFAM" id="SSF52980">
    <property type="entry name" value="Restriction endonuclease-like"/>
    <property type="match status" value="1"/>
</dbReference>
<dbReference type="InterPro" id="IPR011856">
    <property type="entry name" value="tRNA_endonuc-like_dom_sf"/>
</dbReference>
<dbReference type="AlphaFoldDB" id="H6NQ72"/>
<dbReference type="InterPro" id="IPR011335">
    <property type="entry name" value="Restrct_endonuc-II-like"/>
</dbReference>
<reference evidence="4 5" key="1">
    <citation type="journal article" date="2012" name="J. Bacteriol.">
        <title>Complete Genome Sequence of Paenibacillus mucilaginosus 3016, a Bacterium Functional as Microbial Fertilizer.</title>
        <authorList>
            <person name="Ma M."/>
            <person name="Wang Z."/>
            <person name="Li L."/>
            <person name="Jiang X."/>
            <person name="Guan D."/>
            <person name="Cao F."/>
            <person name="Chen H."/>
            <person name="Wang X."/>
            <person name="Shen D."/>
            <person name="Du B."/>
            <person name="Li J."/>
        </authorList>
    </citation>
    <scope>NUCLEOTIDE SEQUENCE [LARGE SCALE GENOMIC DNA]</scope>
    <source>
        <strain evidence="4 5">3016</strain>
    </source>
</reference>
<dbReference type="Proteomes" id="UP000007523">
    <property type="component" value="Chromosome"/>
</dbReference>
<dbReference type="STRING" id="1116391.PM3016_5176"/>
<evidence type="ECO:0000313" key="4">
    <source>
        <dbReference type="EMBL" id="AFC31896.1"/>
    </source>
</evidence>
<dbReference type="Pfam" id="PF02021">
    <property type="entry name" value="UPF0102"/>
    <property type="match status" value="1"/>
</dbReference>
<comment type="similarity">
    <text evidence="1 2">Belongs to the UPF0102 family.</text>
</comment>
<accession>H6NQ72</accession>
<dbReference type="RefSeq" id="WP_014371427.1">
    <property type="nucleotide sequence ID" value="NC_016935.1"/>
</dbReference>
<dbReference type="KEGG" id="pmq:PM3016_5176"/>
<evidence type="ECO:0000313" key="5">
    <source>
        <dbReference type="Proteomes" id="UP000007523"/>
    </source>
</evidence>
<dbReference type="PANTHER" id="PTHR34039:SF1">
    <property type="entry name" value="UPF0102 PROTEIN YRAN"/>
    <property type="match status" value="1"/>
</dbReference>
<protein>
    <recommendedName>
        <fullName evidence="2">UPF0102 protein PM3016_5176</fullName>
    </recommendedName>
</protein>
<dbReference type="NCBIfam" id="NF009150">
    <property type="entry name" value="PRK12497.1-3"/>
    <property type="match status" value="1"/>
</dbReference>
<evidence type="ECO:0000256" key="2">
    <source>
        <dbReference type="HAMAP-Rule" id="MF_00048"/>
    </source>
</evidence>
<dbReference type="NCBIfam" id="NF009154">
    <property type="entry name" value="PRK12497.3-3"/>
    <property type="match status" value="1"/>
</dbReference>
<feature type="region of interest" description="Disordered" evidence="3">
    <location>
        <begin position="1"/>
        <end position="21"/>
    </location>
</feature>
<name>H6NQ72_9BACL</name>
<dbReference type="PANTHER" id="PTHR34039">
    <property type="entry name" value="UPF0102 PROTEIN YRAN"/>
    <property type="match status" value="1"/>
</dbReference>
<keyword evidence="5" id="KW-1185">Reference proteome</keyword>
<proteinExistence type="inferred from homology"/>
<dbReference type="GO" id="GO:0003676">
    <property type="term" value="F:nucleic acid binding"/>
    <property type="evidence" value="ECO:0007669"/>
    <property type="project" value="InterPro"/>
</dbReference>
<dbReference type="NCBIfam" id="TIGR00252">
    <property type="entry name" value="YraN family protein"/>
    <property type="match status" value="1"/>
</dbReference>
<dbReference type="InterPro" id="IPR003509">
    <property type="entry name" value="UPF0102_YraN-like"/>
</dbReference>
<dbReference type="EMBL" id="CP003235">
    <property type="protein sequence ID" value="AFC31896.1"/>
    <property type="molecule type" value="Genomic_DNA"/>
</dbReference>
<gene>
    <name evidence="4" type="ORF">PM3016_5176</name>
</gene>
<dbReference type="HOGENOM" id="CLU_115353_2_1_9"/>
<evidence type="ECO:0000256" key="1">
    <source>
        <dbReference type="ARBA" id="ARBA00006738"/>
    </source>
</evidence>
<dbReference type="CDD" id="cd20736">
    <property type="entry name" value="PoNe_Nuclease"/>
    <property type="match status" value="1"/>
</dbReference>
<organism evidence="4 5">
    <name type="scientific">Paenibacillus mucilaginosus 3016</name>
    <dbReference type="NCBI Taxonomy" id="1116391"/>
    <lineage>
        <taxon>Bacteria</taxon>
        <taxon>Bacillati</taxon>
        <taxon>Bacillota</taxon>
        <taxon>Bacilli</taxon>
        <taxon>Bacillales</taxon>
        <taxon>Paenibacillaceae</taxon>
        <taxon>Paenibacillus</taxon>
    </lineage>
</organism>
<sequence length="132" mass="14720">MEKGERMTGGGGRLNRRQLGAAGETAAERYLRGQGMRPLARNWRCRSGEIDLILMDGELVVFVEVRTRTSNRSFGTAAESVDARKQRQVAATSQVFLMQQHLLDRQIRFDVISVEAQGDGAILSLDHIRSAF</sequence>
<dbReference type="HAMAP" id="MF_00048">
    <property type="entry name" value="UPF0102"/>
    <property type="match status" value="1"/>
</dbReference>
<dbReference type="Gene3D" id="3.40.1350.10">
    <property type="match status" value="1"/>
</dbReference>
<evidence type="ECO:0000256" key="3">
    <source>
        <dbReference type="SAM" id="MobiDB-lite"/>
    </source>
</evidence>